<organism evidence="2 3">
    <name type="scientific">Paenibacillus nasutitermitis</name>
    <dbReference type="NCBI Taxonomy" id="1652958"/>
    <lineage>
        <taxon>Bacteria</taxon>
        <taxon>Bacillati</taxon>
        <taxon>Bacillota</taxon>
        <taxon>Bacilli</taxon>
        <taxon>Bacillales</taxon>
        <taxon>Paenibacillaceae</taxon>
        <taxon>Paenibacillus</taxon>
    </lineage>
</organism>
<feature type="domain" description="DinB-like" evidence="1">
    <location>
        <begin position="15"/>
        <end position="155"/>
    </location>
</feature>
<dbReference type="EMBL" id="BMHP01000001">
    <property type="protein sequence ID" value="GGD59154.1"/>
    <property type="molecule type" value="Genomic_DNA"/>
</dbReference>
<dbReference type="InterPro" id="IPR034660">
    <property type="entry name" value="DinB/YfiT-like"/>
</dbReference>
<dbReference type="Pfam" id="PF12867">
    <property type="entry name" value="DinB_2"/>
    <property type="match status" value="1"/>
</dbReference>
<dbReference type="Proteomes" id="UP000612456">
    <property type="component" value="Unassembled WGS sequence"/>
</dbReference>
<evidence type="ECO:0000313" key="2">
    <source>
        <dbReference type="EMBL" id="GGD59154.1"/>
    </source>
</evidence>
<keyword evidence="3" id="KW-1185">Reference proteome</keyword>
<evidence type="ECO:0000259" key="1">
    <source>
        <dbReference type="Pfam" id="PF12867"/>
    </source>
</evidence>
<dbReference type="SUPFAM" id="SSF109854">
    <property type="entry name" value="DinB/YfiT-like putative metalloenzymes"/>
    <property type="match status" value="1"/>
</dbReference>
<dbReference type="AlphaFoldDB" id="A0A916YS97"/>
<dbReference type="Gene3D" id="1.20.120.450">
    <property type="entry name" value="dinb family like domain"/>
    <property type="match status" value="1"/>
</dbReference>
<proteinExistence type="predicted"/>
<reference evidence="2" key="2">
    <citation type="submission" date="2020-09" db="EMBL/GenBank/DDBJ databases">
        <authorList>
            <person name="Sun Q."/>
            <person name="Zhou Y."/>
        </authorList>
    </citation>
    <scope>NUCLEOTIDE SEQUENCE</scope>
    <source>
        <strain evidence="2">CGMCC 1.15178</strain>
    </source>
</reference>
<name>A0A916YS97_9BACL</name>
<protein>
    <recommendedName>
        <fullName evidence="1">DinB-like domain-containing protein</fullName>
    </recommendedName>
</protein>
<sequence>MKYQTLITEYEDDLQHYSPEQLKHVTEQGVWSLGQLYGHLIDVAQEYLDKVEACKTSGADQPLGKTEAGEQLFRNGGFPPVRIKLPDFLDRPSNVQTKEDTTTALHQLQLKMMECEGQLDALNPDYKVEHGGFGWLNGREWFDLIEMHFRHHLRQKSELEQKLGL</sequence>
<dbReference type="InterPro" id="IPR024775">
    <property type="entry name" value="DinB-like"/>
</dbReference>
<reference evidence="2" key="1">
    <citation type="journal article" date="2014" name="Int. J. Syst. Evol. Microbiol.">
        <title>Complete genome sequence of Corynebacterium casei LMG S-19264T (=DSM 44701T), isolated from a smear-ripened cheese.</title>
        <authorList>
            <consortium name="US DOE Joint Genome Institute (JGI-PGF)"/>
            <person name="Walter F."/>
            <person name="Albersmeier A."/>
            <person name="Kalinowski J."/>
            <person name="Ruckert C."/>
        </authorList>
    </citation>
    <scope>NUCLEOTIDE SEQUENCE</scope>
    <source>
        <strain evidence="2">CGMCC 1.15178</strain>
    </source>
</reference>
<dbReference type="RefSeq" id="WP_188990774.1">
    <property type="nucleotide sequence ID" value="NZ_BMHP01000001.1"/>
</dbReference>
<comment type="caution">
    <text evidence="2">The sequence shown here is derived from an EMBL/GenBank/DDBJ whole genome shotgun (WGS) entry which is preliminary data.</text>
</comment>
<evidence type="ECO:0000313" key="3">
    <source>
        <dbReference type="Proteomes" id="UP000612456"/>
    </source>
</evidence>
<accession>A0A916YS97</accession>
<gene>
    <name evidence="2" type="ORF">GCM10010911_16200</name>
</gene>